<dbReference type="Proteomes" id="UP000199427">
    <property type="component" value="Unassembled WGS sequence"/>
</dbReference>
<accession>A0A1H9FLA2</accession>
<sequence>MNSKKNSLISIKPNKLTMSIYQSWLSNVPKDLMTYFEDNNWEEDIFNYFTYPITIKNKSPEIPYYKDFRAFKYCAIQSNFINESRTQR</sequence>
<name>A0A1H9FLA2_9BACI</name>
<proteinExistence type="predicted"/>
<protein>
    <submittedName>
        <fullName evidence="1">Uncharacterized protein</fullName>
    </submittedName>
</protein>
<reference evidence="1 2" key="1">
    <citation type="submission" date="2016-10" db="EMBL/GenBank/DDBJ databases">
        <authorList>
            <person name="de Groot N.N."/>
        </authorList>
    </citation>
    <scope>NUCLEOTIDE SEQUENCE [LARGE SCALE GENOMIC DNA]</scope>
    <source>
        <strain evidence="1 2">DSM 21633</strain>
    </source>
</reference>
<gene>
    <name evidence="1" type="ORF">SAMN05216362_11261</name>
</gene>
<dbReference type="STRING" id="571933.SAMN05216362_11261"/>
<keyword evidence="2" id="KW-1185">Reference proteome</keyword>
<dbReference type="AlphaFoldDB" id="A0A1H9FLA2"/>
<dbReference type="EMBL" id="FOES01000012">
    <property type="protein sequence ID" value="SEQ38750.1"/>
    <property type="molecule type" value="Genomic_DNA"/>
</dbReference>
<organism evidence="1 2">
    <name type="scientific">Piscibacillus halophilus</name>
    <dbReference type="NCBI Taxonomy" id="571933"/>
    <lineage>
        <taxon>Bacteria</taxon>
        <taxon>Bacillati</taxon>
        <taxon>Bacillota</taxon>
        <taxon>Bacilli</taxon>
        <taxon>Bacillales</taxon>
        <taxon>Bacillaceae</taxon>
        <taxon>Piscibacillus</taxon>
    </lineage>
</organism>
<evidence type="ECO:0000313" key="1">
    <source>
        <dbReference type="EMBL" id="SEQ38750.1"/>
    </source>
</evidence>
<evidence type="ECO:0000313" key="2">
    <source>
        <dbReference type="Proteomes" id="UP000199427"/>
    </source>
</evidence>